<evidence type="ECO:0000313" key="2">
    <source>
        <dbReference type="Proteomes" id="UP000242219"/>
    </source>
</evidence>
<accession>A0A1V6LXT9</accession>
<dbReference type="RefSeq" id="WP_070067886.1">
    <property type="nucleotide sequence ID" value="NZ_MJUW02000112.1"/>
</dbReference>
<sequence length="79" mass="9448">MKIIFLPLRPEKILSFAKTVPFITRMEQSGRRLAMIGLRRCIGGRRAKLATLIQDSRREWYTLHLIFDWINEQIQTYLQ</sequence>
<gene>
    <name evidence="1" type="ORF">BIY37_11070</name>
</gene>
<reference evidence="1 2" key="1">
    <citation type="journal article" date="2016" name="Genome Announc.">
        <title>Draft Genome Sequence of the Anaerobic Ammonium-Oxidizing Bacterium 'Candidatus Brocadia sp. 40'.</title>
        <authorList>
            <person name="Ali M."/>
            <person name="Haroon M.F."/>
            <person name="Narita Y."/>
            <person name="Zhang L."/>
            <person name="Rangel Shaw D."/>
            <person name="Okabe S."/>
            <person name="Saikaly P.E."/>
        </authorList>
    </citation>
    <scope>NUCLEOTIDE SEQUENCE [LARGE SCALE GENOMIC DNA]</scope>
    <source>
        <strain evidence="1 2">40</strain>
    </source>
</reference>
<dbReference type="Proteomes" id="UP000242219">
    <property type="component" value="Unassembled WGS sequence"/>
</dbReference>
<dbReference type="AlphaFoldDB" id="A0A1V6LXT9"/>
<proteinExistence type="predicted"/>
<name>A0A1V6LXT9_9BACT</name>
<evidence type="ECO:0000313" key="1">
    <source>
        <dbReference type="EMBL" id="OQD44955.1"/>
    </source>
</evidence>
<organism evidence="1 2">
    <name type="scientific">Candidatus Brocadia sapporoensis</name>
    <dbReference type="NCBI Taxonomy" id="392547"/>
    <lineage>
        <taxon>Bacteria</taxon>
        <taxon>Pseudomonadati</taxon>
        <taxon>Planctomycetota</taxon>
        <taxon>Candidatus Brocadiia</taxon>
        <taxon>Candidatus Brocadiales</taxon>
        <taxon>Candidatus Brocadiaceae</taxon>
        <taxon>Candidatus Brocadia</taxon>
    </lineage>
</organism>
<keyword evidence="2" id="KW-1185">Reference proteome</keyword>
<protein>
    <submittedName>
        <fullName evidence="1">Uncharacterized protein</fullName>
    </submittedName>
</protein>
<dbReference type="EMBL" id="MJUW02000112">
    <property type="protein sequence ID" value="OQD44955.1"/>
    <property type="molecule type" value="Genomic_DNA"/>
</dbReference>
<comment type="caution">
    <text evidence="1">The sequence shown here is derived from an EMBL/GenBank/DDBJ whole genome shotgun (WGS) entry which is preliminary data.</text>
</comment>